<sequence>MKRSYPIVEVHWVDSTQWFGWQSKSILTDIDPRNNEKWAVHDDVSLPDLCPNGDDSRWPVGGHGPAQEGHACPYRSDLYDDKVTLCRCCEGCAQECAQDL</sequence>
<protein>
    <submittedName>
        <fullName evidence="1">Uncharacterized protein</fullName>
    </submittedName>
</protein>
<accession>A0A0F9BWL2</accession>
<dbReference type="EMBL" id="LAZR01035889">
    <property type="protein sequence ID" value="KKL26284.1"/>
    <property type="molecule type" value="Genomic_DNA"/>
</dbReference>
<evidence type="ECO:0000313" key="1">
    <source>
        <dbReference type="EMBL" id="KKL26284.1"/>
    </source>
</evidence>
<name>A0A0F9BWL2_9ZZZZ</name>
<proteinExistence type="predicted"/>
<reference evidence="1" key="1">
    <citation type="journal article" date="2015" name="Nature">
        <title>Complex archaea that bridge the gap between prokaryotes and eukaryotes.</title>
        <authorList>
            <person name="Spang A."/>
            <person name="Saw J.H."/>
            <person name="Jorgensen S.L."/>
            <person name="Zaremba-Niedzwiedzka K."/>
            <person name="Martijn J."/>
            <person name="Lind A.E."/>
            <person name="van Eijk R."/>
            <person name="Schleper C."/>
            <person name="Guy L."/>
            <person name="Ettema T.J."/>
        </authorList>
    </citation>
    <scope>NUCLEOTIDE SEQUENCE</scope>
</reference>
<comment type="caution">
    <text evidence="1">The sequence shown here is derived from an EMBL/GenBank/DDBJ whole genome shotgun (WGS) entry which is preliminary data.</text>
</comment>
<dbReference type="AlphaFoldDB" id="A0A0F9BWL2"/>
<organism evidence="1">
    <name type="scientific">marine sediment metagenome</name>
    <dbReference type="NCBI Taxonomy" id="412755"/>
    <lineage>
        <taxon>unclassified sequences</taxon>
        <taxon>metagenomes</taxon>
        <taxon>ecological metagenomes</taxon>
    </lineage>
</organism>
<gene>
    <name evidence="1" type="ORF">LCGC14_2396820</name>
</gene>